<sequence length="320" mass="35325">MNVSNAPAFELLSSQLGPVVQDAEEGAPYSTCLCVTQSMMLTSPPETFLLFSQDIPSNNLGFVDQKAEVIELEIAGHEYLIRQSPGLLNSNNQSGTTGAVLWKVTPLLAEWLSSRPPILADLNALHPEATVVELGCGLNGLIGQVLSHSVRRYVFTDLPFIIRHLKTNLVEATPSRRKHEQKHKKPTSPPSRQVPAQDVLQFCALNWETDEAETLNTFLTSDGSIDLVILCDCVYNEYLVKSLVQTCADICRLGQKGNKPPVMIVAQQLRSDIVFEEFLHKLIQHFNVWRVPDDKILSGLGTNSGYVVHLAILKDVEDGA</sequence>
<organism evidence="2 3">
    <name type="scientific">Exophiala mesophila</name>
    <name type="common">Black yeast-like fungus</name>
    <dbReference type="NCBI Taxonomy" id="212818"/>
    <lineage>
        <taxon>Eukaryota</taxon>
        <taxon>Fungi</taxon>
        <taxon>Dikarya</taxon>
        <taxon>Ascomycota</taxon>
        <taxon>Pezizomycotina</taxon>
        <taxon>Eurotiomycetes</taxon>
        <taxon>Chaetothyriomycetidae</taxon>
        <taxon>Chaetothyriales</taxon>
        <taxon>Herpotrichiellaceae</taxon>
        <taxon>Exophiala</taxon>
    </lineage>
</organism>
<proteinExistence type="predicted"/>
<gene>
    <name evidence="2" type="ORF">B0A52_04731</name>
</gene>
<evidence type="ECO:0000313" key="2">
    <source>
        <dbReference type="EMBL" id="RVX72133.1"/>
    </source>
</evidence>
<comment type="caution">
    <text evidence="2">The sequence shown here is derived from an EMBL/GenBank/DDBJ whole genome shotgun (WGS) entry which is preliminary data.</text>
</comment>
<evidence type="ECO:0000256" key="1">
    <source>
        <dbReference type="SAM" id="MobiDB-lite"/>
    </source>
</evidence>
<name>A0A438N8M9_EXOME</name>
<protein>
    <submittedName>
        <fullName evidence="2">Uncharacterized protein</fullName>
    </submittedName>
</protein>
<feature type="region of interest" description="Disordered" evidence="1">
    <location>
        <begin position="172"/>
        <end position="193"/>
    </location>
</feature>
<dbReference type="OrthoDB" id="2529286at2759"/>
<dbReference type="Pfam" id="PF10294">
    <property type="entry name" value="Methyltransf_16"/>
    <property type="match status" value="1"/>
</dbReference>
<feature type="compositionally biased region" description="Basic residues" evidence="1">
    <location>
        <begin position="175"/>
        <end position="186"/>
    </location>
</feature>
<dbReference type="GO" id="GO:0032991">
    <property type="term" value="C:protein-containing complex"/>
    <property type="evidence" value="ECO:0007669"/>
    <property type="project" value="TreeGrafter"/>
</dbReference>
<dbReference type="AlphaFoldDB" id="A0A438N8M9"/>
<dbReference type="EMBL" id="NAJM01000014">
    <property type="protein sequence ID" value="RVX72133.1"/>
    <property type="molecule type" value="Genomic_DNA"/>
</dbReference>
<dbReference type="InterPro" id="IPR019410">
    <property type="entry name" value="Methyltransf_16"/>
</dbReference>
<dbReference type="Proteomes" id="UP000288859">
    <property type="component" value="Unassembled WGS sequence"/>
</dbReference>
<evidence type="ECO:0000313" key="3">
    <source>
        <dbReference type="Proteomes" id="UP000288859"/>
    </source>
</evidence>
<dbReference type="GO" id="GO:0005829">
    <property type="term" value="C:cytosol"/>
    <property type="evidence" value="ECO:0007669"/>
    <property type="project" value="TreeGrafter"/>
</dbReference>
<dbReference type="GO" id="GO:0008757">
    <property type="term" value="F:S-adenosylmethionine-dependent methyltransferase activity"/>
    <property type="evidence" value="ECO:0007669"/>
    <property type="project" value="UniProtKB-ARBA"/>
</dbReference>
<dbReference type="PANTHER" id="PTHR14614">
    <property type="entry name" value="HEPATOCELLULAR CARCINOMA-ASSOCIATED ANTIGEN"/>
    <property type="match status" value="1"/>
</dbReference>
<dbReference type="SUPFAM" id="SSF53335">
    <property type="entry name" value="S-adenosyl-L-methionine-dependent methyltransferases"/>
    <property type="match status" value="1"/>
</dbReference>
<dbReference type="InterPro" id="IPR029063">
    <property type="entry name" value="SAM-dependent_MTases_sf"/>
</dbReference>
<dbReference type="Gene3D" id="3.40.50.150">
    <property type="entry name" value="Vaccinia Virus protein VP39"/>
    <property type="match status" value="1"/>
</dbReference>
<dbReference type="PANTHER" id="PTHR14614:SF109">
    <property type="entry name" value="RIBOSOMAL LYSINE N-METHYLTRANSFERASE 5"/>
    <property type="match status" value="1"/>
</dbReference>
<reference evidence="2 3" key="1">
    <citation type="submission" date="2017-03" db="EMBL/GenBank/DDBJ databases">
        <title>Genomes of endolithic fungi from Antarctica.</title>
        <authorList>
            <person name="Coleine C."/>
            <person name="Masonjones S."/>
            <person name="Stajich J.E."/>
        </authorList>
    </citation>
    <scope>NUCLEOTIDE SEQUENCE [LARGE SCALE GENOMIC DNA]</scope>
    <source>
        <strain evidence="2 3">CCFEE 6314</strain>
    </source>
</reference>
<accession>A0A438N8M9</accession>
<dbReference type="VEuPathDB" id="FungiDB:PV10_01002"/>